<accession>A0A2N9EKH6</accession>
<proteinExistence type="predicted"/>
<dbReference type="InterPro" id="IPR044950">
    <property type="entry name" value="TED6/7"/>
</dbReference>
<feature type="region of interest" description="Disordered" evidence="1">
    <location>
        <begin position="1"/>
        <end position="61"/>
    </location>
</feature>
<dbReference type="AlphaFoldDB" id="A0A2N9EKH6"/>
<protein>
    <submittedName>
        <fullName evidence="3">Uncharacterized protein</fullName>
    </submittedName>
</protein>
<keyword evidence="2" id="KW-1133">Transmembrane helix</keyword>
<sequence length="190" mass="20893">MASPHTNDFDFPHFPPPPSHPFLPPPPSAAKPPSPSRFRPPPPFHPVTPPPPHVRPPPPPTPDNHPTVIVIVFISVGGIFFFAFLAAAIFCFINKKKKKKTVQETEIIHVDEHRNVHEAIIPCSHGSHAVILSIDDDIHIDEKIGKKEELGEDLHGKSTRSKSGILKEGGSSSSFDQHHFDTRKNAPPSS</sequence>
<evidence type="ECO:0000256" key="2">
    <source>
        <dbReference type="SAM" id="Phobius"/>
    </source>
</evidence>
<gene>
    <name evidence="3" type="ORF">FSB_LOCUS3022</name>
</gene>
<feature type="compositionally biased region" description="Pro residues" evidence="1">
    <location>
        <begin position="13"/>
        <end position="61"/>
    </location>
</feature>
<feature type="compositionally biased region" description="Basic and acidic residues" evidence="1">
    <location>
        <begin position="147"/>
        <end position="156"/>
    </location>
</feature>
<dbReference type="GO" id="GO:0009834">
    <property type="term" value="P:plant-type secondary cell wall biogenesis"/>
    <property type="evidence" value="ECO:0007669"/>
    <property type="project" value="InterPro"/>
</dbReference>
<organism evidence="3">
    <name type="scientific">Fagus sylvatica</name>
    <name type="common">Beechnut</name>
    <dbReference type="NCBI Taxonomy" id="28930"/>
    <lineage>
        <taxon>Eukaryota</taxon>
        <taxon>Viridiplantae</taxon>
        <taxon>Streptophyta</taxon>
        <taxon>Embryophyta</taxon>
        <taxon>Tracheophyta</taxon>
        <taxon>Spermatophyta</taxon>
        <taxon>Magnoliopsida</taxon>
        <taxon>eudicotyledons</taxon>
        <taxon>Gunneridae</taxon>
        <taxon>Pentapetalae</taxon>
        <taxon>rosids</taxon>
        <taxon>fabids</taxon>
        <taxon>Fagales</taxon>
        <taxon>Fagaceae</taxon>
        <taxon>Fagus</taxon>
    </lineage>
</organism>
<feature type="transmembrane region" description="Helical" evidence="2">
    <location>
        <begin position="68"/>
        <end position="93"/>
    </location>
</feature>
<dbReference type="EMBL" id="OIVN01000147">
    <property type="protein sequence ID" value="SPC75140.1"/>
    <property type="molecule type" value="Genomic_DNA"/>
</dbReference>
<evidence type="ECO:0000313" key="3">
    <source>
        <dbReference type="EMBL" id="SPC75140.1"/>
    </source>
</evidence>
<name>A0A2N9EKH6_FAGSY</name>
<keyword evidence="2" id="KW-0472">Membrane</keyword>
<reference evidence="3" key="1">
    <citation type="submission" date="2018-02" db="EMBL/GenBank/DDBJ databases">
        <authorList>
            <person name="Cohen D.B."/>
            <person name="Kent A.D."/>
        </authorList>
    </citation>
    <scope>NUCLEOTIDE SEQUENCE</scope>
</reference>
<dbReference type="PANTHER" id="PTHR35697:SF10">
    <property type="entry name" value="PROTEIN TRACHEARY ELEMENT DIFFERENTIATION-RELATED 6"/>
    <property type="match status" value="1"/>
</dbReference>
<feature type="region of interest" description="Disordered" evidence="1">
    <location>
        <begin position="147"/>
        <end position="190"/>
    </location>
</feature>
<keyword evidence="2" id="KW-0812">Transmembrane</keyword>
<evidence type="ECO:0000256" key="1">
    <source>
        <dbReference type="SAM" id="MobiDB-lite"/>
    </source>
</evidence>
<dbReference type="PANTHER" id="PTHR35697">
    <property type="entry name" value="OS08G0108300 PROTEIN"/>
    <property type="match status" value="1"/>
</dbReference>